<protein>
    <submittedName>
        <fullName evidence="9">RNA polymerase sigma factor</fullName>
    </submittedName>
</protein>
<name>A0A372M2P2_9ACTN</name>
<dbReference type="Pfam" id="PF04542">
    <property type="entry name" value="Sigma70_r2"/>
    <property type="match status" value="1"/>
</dbReference>
<dbReference type="Gene3D" id="1.10.10.10">
    <property type="entry name" value="Winged helix-like DNA-binding domain superfamily/Winged helix DNA-binding domain"/>
    <property type="match status" value="1"/>
</dbReference>
<dbReference type="PANTHER" id="PTHR47756">
    <property type="entry name" value="BLL6612 PROTEIN-RELATED"/>
    <property type="match status" value="1"/>
</dbReference>
<feature type="domain" description="RNA polymerase sigma-70 region 2" evidence="6">
    <location>
        <begin position="32"/>
        <end position="98"/>
    </location>
</feature>
<evidence type="ECO:0000313" key="9">
    <source>
        <dbReference type="EMBL" id="RFU84805.1"/>
    </source>
</evidence>
<feature type="domain" description="RNA polymerase sigma factor 70 region 4 type 2" evidence="7">
    <location>
        <begin position="143"/>
        <end position="187"/>
    </location>
</feature>
<dbReference type="AlphaFoldDB" id="A0A372M2P2"/>
<feature type="domain" description="DUF6596" evidence="8">
    <location>
        <begin position="203"/>
        <end position="303"/>
    </location>
</feature>
<dbReference type="EMBL" id="QUAK01000112">
    <property type="protein sequence ID" value="RFU84805.1"/>
    <property type="molecule type" value="Genomic_DNA"/>
</dbReference>
<proteinExistence type="inferred from homology"/>
<dbReference type="Pfam" id="PF20239">
    <property type="entry name" value="DUF6596"/>
    <property type="match status" value="1"/>
</dbReference>
<evidence type="ECO:0000259" key="6">
    <source>
        <dbReference type="Pfam" id="PF04542"/>
    </source>
</evidence>
<evidence type="ECO:0000313" key="10">
    <source>
        <dbReference type="Proteomes" id="UP000263094"/>
    </source>
</evidence>
<dbReference type="InterPro" id="IPR007627">
    <property type="entry name" value="RNA_pol_sigma70_r2"/>
</dbReference>
<dbReference type="NCBIfam" id="TIGR02937">
    <property type="entry name" value="sigma70-ECF"/>
    <property type="match status" value="1"/>
</dbReference>
<dbReference type="Pfam" id="PF08281">
    <property type="entry name" value="Sigma70_r4_2"/>
    <property type="match status" value="1"/>
</dbReference>
<dbReference type="InterPro" id="IPR014284">
    <property type="entry name" value="RNA_pol_sigma-70_dom"/>
</dbReference>
<gene>
    <name evidence="9" type="ORF">DY218_20655</name>
</gene>
<evidence type="ECO:0000259" key="7">
    <source>
        <dbReference type="Pfam" id="PF08281"/>
    </source>
</evidence>
<evidence type="ECO:0000256" key="5">
    <source>
        <dbReference type="SAM" id="MobiDB-lite"/>
    </source>
</evidence>
<evidence type="ECO:0000256" key="1">
    <source>
        <dbReference type="ARBA" id="ARBA00010641"/>
    </source>
</evidence>
<comment type="caution">
    <text evidence="9">The sequence shown here is derived from an EMBL/GenBank/DDBJ whole genome shotgun (WGS) entry which is preliminary data.</text>
</comment>
<feature type="region of interest" description="Disordered" evidence="5">
    <location>
        <begin position="1"/>
        <end position="27"/>
    </location>
</feature>
<evidence type="ECO:0000256" key="3">
    <source>
        <dbReference type="ARBA" id="ARBA00023082"/>
    </source>
</evidence>
<keyword evidence="3" id="KW-0731">Sigma factor</keyword>
<evidence type="ECO:0000259" key="8">
    <source>
        <dbReference type="Pfam" id="PF20239"/>
    </source>
</evidence>
<keyword evidence="10" id="KW-1185">Reference proteome</keyword>
<accession>A0A372M2P2</accession>
<dbReference type="GO" id="GO:0016987">
    <property type="term" value="F:sigma factor activity"/>
    <property type="evidence" value="ECO:0007669"/>
    <property type="project" value="UniProtKB-KW"/>
</dbReference>
<dbReference type="InterPro" id="IPR013324">
    <property type="entry name" value="RNA_pol_sigma_r3/r4-like"/>
</dbReference>
<dbReference type="OrthoDB" id="9780299at2"/>
<dbReference type="RefSeq" id="WP_128557571.1">
    <property type="nucleotide sequence ID" value="NZ_QUAK01000112.1"/>
</dbReference>
<evidence type="ECO:0000256" key="2">
    <source>
        <dbReference type="ARBA" id="ARBA00023015"/>
    </source>
</evidence>
<dbReference type="InterPro" id="IPR013249">
    <property type="entry name" value="RNA_pol_sigma70_r4_t2"/>
</dbReference>
<keyword evidence="2" id="KW-0805">Transcription regulation</keyword>
<sequence length="432" mass="46483">MTNAGADHGTTHPAARADLPAGGAGPSRTEALLREHAPQVLGALVRRYGHFDQAEDAVQEALLAAAGQWPDQGVPDNPRGWLIKVASRRLVDQLRAEQSRRRREETAAALSVRDHDAAPAPGESRAPSEDDTLTLLFLCCDPSLTPAAQVALTLRAVGGLTTAEIARAHLVPEATMAQRVSRAKQKLKGVRFRQPGPGDRDARLDAVLKVLYLIFNEGHTATSGSDLHRAELAREAIRLTRAVRRLLPEEGAVTGLLALMLLTEARSPARLDADGTLVPLDEQDRTRWDTGAVEEGLALVPEALARTPVGPYQLQAAIAAVHDEAPRAEDTDWPQILGLYDVLVRQQPDPMARLGRSVAVAMVHGADAGLAEVAALDGELGEHHRLFAVRAHLLERAGRGAEAVAAYRTAAEKTLSTPEAEYLRRRAKRLDA</sequence>
<dbReference type="InterPro" id="IPR036388">
    <property type="entry name" value="WH-like_DNA-bd_sf"/>
</dbReference>
<dbReference type="Proteomes" id="UP000263094">
    <property type="component" value="Unassembled WGS sequence"/>
</dbReference>
<dbReference type="PANTHER" id="PTHR47756:SF2">
    <property type="entry name" value="BLL6612 PROTEIN"/>
    <property type="match status" value="1"/>
</dbReference>
<dbReference type="SUPFAM" id="SSF88659">
    <property type="entry name" value="Sigma3 and sigma4 domains of RNA polymerase sigma factors"/>
    <property type="match status" value="1"/>
</dbReference>
<dbReference type="SUPFAM" id="SSF88946">
    <property type="entry name" value="Sigma2 domain of RNA polymerase sigma factors"/>
    <property type="match status" value="1"/>
</dbReference>
<organism evidence="9 10">
    <name type="scientific">Streptomyces triticagri</name>
    <dbReference type="NCBI Taxonomy" id="2293568"/>
    <lineage>
        <taxon>Bacteria</taxon>
        <taxon>Bacillati</taxon>
        <taxon>Actinomycetota</taxon>
        <taxon>Actinomycetes</taxon>
        <taxon>Kitasatosporales</taxon>
        <taxon>Streptomycetaceae</taxon>
        <taxon>Streptomyces</taxon>
    </lineage>
</organism>
<comment type="similarity">
    <text evidence="1">Belongs to the sigma-70 factor family. ECF subfamily.</text>
</comment>
<evidence type="ECO:0000256" key="4">
    <source>
        <dbReference type="ARBA" id="ARBA00023163"/>
    </source>
</evidence>
<dbReference type="InterPro" id="IPR013325">
    <property type="entry name" value="RNA_pol_sigma_r2"/>
</dbReference>
<dbReference type="GO" id="GO:0003677">
    <property type="term" value="F:DNA binding"/>
    <property type="evidence" value="ECO:0007669"/>
    <property type="project" value="InterPro"/>
</dbReference>
<feature type="compositionally biased region" description="Basic and acidic residues" evidence="5">
    <location>
        <begin position="96"/>
        <end position="117"/>
    </location>
</feature>
<reference evidence="9 10" key="1">
    <citation type="submission" date="2018-08" db="EMBL/GenBank/DDBJ databases">
        <title>Isolation, diversity and antifungal activity of Actinobacteria from wheat.</title>
        <authorList>
            <person name="Han C."/>
        </authorList>
    </citation>
    <scope>NUCLEOTIDE SEQUENCE [LARGE SCALE GENOMIC DNA]</scope>
    <source>
        <strain evidence="9 10">NEAU-YY421</strain>
    </source>
</reference>
<feature type="region of interest" description="Disordered" evidence="5">
    <location>
        <begin position="96"/>
        <end position="128"/>
    </location>
</feature>
<dbReference type="InterPro" id="IPR046531">
    <property type="entry name" value="DUF6596"/>
</dbReference>
<keyword evidence="4" id="KW-0804">Transcription</keyword>
<dbReference type="GO" id="GO:0006352">
    <property type="term" value="P:DNA-templated transcription initiation"/>
    <property type="evidence" value="ECO:0007669"/>
    <property type="project" value="InterPro"/>
</dbReference>
<dbReference type="Gene3D" id="1.10.1740.10">
    <property type="match status" value="1"/>
</dbReference>